<dbReference type="PANTHER" id="PTHR12461:SF102">
    <property type="entry name" value="LYSINE-SPECIFIC DEMETHYLASE JMJ31"/>
    <property type="match status" value="1"/>
</dbReference>
<proteinExistence type="inferred from homology"/>
<evidence type="ECO:0000313" key="3">
    <source>
        <dbReference type="EMBL" id="MBX33683.1"/>
    </source>
</evidence>
<dbReference type="PANTHER" id="PTHR12461">
    <property type="entry name" value="HYPOXIA-INDUCIBLE FACTOR 1 ALPHA INHIBITOR-RELATED"/>
    <property type="match status" value="1"/>
</dbReference>
<evidence type="ECO:0000256" key="1">
    <source>
        <dbReference type="ARBA" id="ARBA00006801"/>
    </source>
</evidence>
<dbReference type="EMBL" id="GGEC01053199">
    <property type="protein sequence ID" value="MBX33683.1"/>
    <property type="molecule type" value="Transcribed_RNA"/>
</dbReference>
<name>A0A2P2MTX4_RHIMU</name>
<feature type="domain" description="Cupin-like" evidence="2">
    <location>
        <begin position="18"/>
        <end position="207"/>
    </location>
</feature>
<evidence type="ECO:0000259" key="2">
    <source>
        <dbReference type="Pfam" id="PF13621"/>
    </source>
</evidence>
<dbReference type="Pfam" id="PF13621">
    <property type="entry name" value="Cupin_8"/>
    <property type="match status" value="1"/>
</dbReference>
<comment type="similarity">
    <text evidence="1">Belongs to the JARID1 histone demethylase family.</text>
</comment>
<dbReference type="SUPFAM" id="SSF51197">
    <property type="entry name" value="Clavaminate synthase-like"/>
    <property type="match status" value="1"/>
</dbReference>
<accession>A0A2P2MTX4</accession>
<dbReference type="Gene3D" id="2.60.120.650">
    <property type="entry name" value="Cupin"/>
    <property type="match status" value="1"/>
</dbReference>
<organism evidence="3">
    <name type="scientific">Rhizophora mucronata</name>
    <name type="common">Asiatic mangrove</name>
    <dbReference type="NCBI Taxonomy" id="61149"/>
    <lineage>
        <taxon>Eukaryota</taxon>
        <taxon>Viridiplantae</taxon>
        <taxon>Streptophyta</taxon>
        <taxon>Embryophyta</taxon>
        <taxon>Tracheophyta</taxon>
        <taxon>Spermatophyta</taxon>
        <taxon>Magnoliopsida</taxon>
        <taxon>eudicotyledons</taxon>
        <taxon>Gunneridae</taxon>
        <taxon>Pentapetalae</taxon>
        <taxon>rosids</taxon>
        <taxon>fabids</taxon>
        <taxon>Malpighiales</taxon>
        <taxon>Rhizophoraceae</taxon>
        <taxon>Rhizophora</taxon>
    </lineage>
</organism>
<sequence length="227" mass="25787">MEDSLQLRVQKFEELPSPTAFASQIESRNVPAVFSGCIKDWKAFTKWNPANGGLDYLQERVGSSIVEAMMSRTAPAFYGDIRSHERVPLLFSTFIDFCKQGQRLQCLDYNTFDSERHELTDTGSEPDALLSGTSPQQIYLAQVPIMNAEDQERVQLEALVEDIKTPTTLEAKELASVNLWMNNAQSRTSTHYDPHHNFLCIIAGRKQGWFIFSCSFMSILQQVFSFN</sequence>
<dbReference type="AlphaFoldDB" id="A0A2P2MTX4"/>
<dbReference type="InterPro" id="IPR041667">
    <property type="entry name" value="Cupin_8"/>
</dbReference>
<protein>
    <recommendedName>
        <fullName evidence="2">Cupin-like domain-containing protein</fullName>
    </recommendedName>
</protein>
<reference evidence="3" key="1">
    <citation type="submission" date="2018-02" db="EMBL/GenBank/DDBJ databases">
        <title>Rhizophora mucronata_Transcriptome.</title>
        <authorList>
            <person name="Meera S.P."/>
            <person name="Sreeshan A."/>
            <person name="Augustine A."/>
        </authorList>
    </citation>
    <scope>NUCLEOTIDE SEQUENCE</scope>
    <source>
        <tissue evidence="3">Leaf</tissue>
    </source>
</reference>